<organism evidence="2">
    <name type="scientific">Candidatus Kentrum sp. MB</name>
    <dbReference type="NCBI Taxonomy" id="2138164"/>
    <lineage>
        <taxon>Bacteria</taxon>
        <taxon>Pseudomonadati</taxon>
        <taxon>Pseudomonadota</taxon>
        <taxon>Gammaproteobacteria</taxon>
        <taxon>Candidatus Kentrum</taxon>
    </lineage>
</organism>
<proteinExistence type="predicted"/>
<evidence type="ECO:0008006" key="4">
    <source>
        <dbReference type="Google" id="ProtNLM"/>
    </source>
</evidence>
<dbReference type="EMBL" id="CAADFQ010000027">
    <property type="protein sequence ID" value="VFK31830.1"/>
    <property type="molecule type" value="Genomic_DNA"/>
</dbReference>
<dbReference type="AlphaFoldDB" id="A0A450XRB6"/>
<reference evidence="2" key="1">
    <citation type="submission" date="2019-02" db="EMBL/GenBank/DDBJ databases">
        <authorList>
            <person name="Gruber-Vodicka R. H."/>
            <person name="Seah K. B. B."/>
        </authorList>
    </citation>
    <scope>NUCLEOTIDE SEQUENCE</scope>
    <source>
        <strain evidence="3">BECK_BZ198</strain>
        <strain evidence="2">BECK_BZ199</strain>
    </source>
</reference>
<protein>
    <recommendedName>
        <fullName evidence="4">DUF29 domain-containing protein</fullName>
    </recommendedName>
</protein>
<dbReference type="EMBL" id="CAADGH010000026">
    <property type="protein sequence ID" value="VFK75587.1"/>
    <property type="molecule type" value="Genomic_DNA"/>
</dbReference>
<evidence type="ECO:0000313" key="3">
    <source>
        <dbReference type="EMBL" id="VFK75587.1"/>
    </source>
</evidence>
<evidence type="ECO:0000256" key="1">
    <source>
        <dbReference type="SAM" id="MobiDB-lite"/>
    </source>
</evidence>
<dbReference type="Gene3D" id="1.20.1220.20">
    <property type="entry name" value="Uncharcterised protein PF01724"/>
    <property type="match status" value="1"/>
</dbReference>
<sequence>MSTAKTVRYKFDTKTQDMPMSERLTPHPTGNQTPGPIIPDPKTANPAEYEKDFHGWLTYNAQLLRAGEIDAIDTINLAEELDAMGRKQRHELTNRLKIVLLHLLKWQFQARYRTRSWNVTLLEQRQQLAQLLEESPSLWHGAQEKLDKAYTMARKLAAAETGLPLESFPRRCPYQLDHALDETFYP</sequence>
<name>A0A450XRB6_9GAMM</name>
<dbReference type="InterPro" id="IPR002636">
    <property type="entry name" value="DUF29"/>
</dbReference>
<evidence type="ECO:0000313" key="2">
    <source>
        <dbReference type="EMBL" id="VFK31830.1"/>
    </source>
</evidence>
<accession>A0A450XRB6</accession>
<feature type="region of interest" description="Disordered" evidence="1">
    <location>
        <begin position="1"/>
        <end position="37"/>
    </location>
</feature>
<dbReference type="PANTHER" id="PTHR34235">
    <property type="entry name" value="SLR1203 PROTEIN-RELATED"/>
    <property type="match status" value="1"/>
</dbReference>
<gene>
    <name evidence="3" type="ORF">BECKMB1821H_GA0114242_102631</name>
    <name evidence="2" type="ORF">BECKMB1821I_GA0114274_102731</name>
</gene>
<dbReference type="Pfam" id="PF01724">
    <property type="entry name" value="DUF29"/>
    <property type="match status" value="1"/>
</dbReference>